<dbReference type="Gene3D" id="3.30.310.50">
    <property type="entry name" value="Alpha-D-phosphohexomutase, C-terminal domain"/>
    <property type="match status" value="1"/>
</dbReference>
<gene>
    <name evidence="2" type="ORF">OU682_07000</name>
</gene>
<feature type="compositionally biased region" description="Polar residues" evidence="1">
    <location>
        <begin position="1"/>
        <end position="10"/>
    </location>
</feature>
<evidence type="ECO:0000256" key="1">
    <source>
        <dbReference type="SAM" id="MobiDB-lite"/>
    </source>
</evidence>
<organism evidence="2 3">
    <name type="scientific">Paracoccus benzoatiresistens</name>
    <dbReference type="NCBI Taxonomy" id="2997341"/>
    <lineage>
        <taxon>Bacteria</taxon>
        <taxon>Pseudomonadati</taxon>
        <taxon>Pseudomonadota</taxon>
        <taxon>Alphaproteobacteria</taxon>
        <taxon>Rhodobacterales</taxon>
        <taxon>Paracoccaceae</taxon>
        <taxon>Paracoccus</taxon>
    </lineage>
</organism>
<keyword evidence="3" id="KW-1185">Reference proteome</keyword>
<protein>
    <submittedName>
        <fullName evidence="2">DUF2218 domain-containing protein</fullName>
    </submittedName>
</protein>
<proteinExistence type="predicted"/>
<reference evidence="2" key="1">
    <citation type="submission" date="2022-12" db="EMBL/GenBank/DDBJ databases">
        <title>Paracoccus sp. EF6 isolated from a lake water.</title>
        <authorList>
            <person name="Liu H."/>
        </authorList>
    </citation>
    <scope>NUCLEOTIDE SEQUENCE</scope>
    <source>
        <strain evidence="2">EF6</strain>
    </source>
</reference>
<dbReference type="RefSeq" id="WP_268941359.1">
    <property type="nucleotide sequence ID" value="NZ_JAPTYD010000006.1"/>
</dbReference>
<name>A0ABT4J2N5_9RHOB</name>
<evidence type="ECO:0000313" key="3">
    <source>
        <dbReference type="Proteomes" id="UP001149822"/>
    </source>
</evidence>
<dbReference type="Pfam" id="PF09981">
    <property type="entry name" value="DUF2218"/>
    <property type="match status" value="1"/>
</dbReference>
<comment type="caution">
    <text evidence="2">The sequence shown here is derived from an EMBL/GenBank/DDBJ whole genome shotgun (WGS) entry which is preliminary data.</text>
</comment>
<dbReference type="Proteomes" id="UP001149822">
    <property type="component" value="Unassembled WGS sequence"/>
</dbReference>
<dbReference type="InterPro" id="IPR014543">
    <property type="entry name" value="UCP028291"/>
</dbReference>
<feature type="region of interest" description="Disordered" evidence="1">
    <location>
        <begin position="1"/>
        <end position="31"/>
    </location>
</feature>
<accession>A0ABT4J2N5</accession>
<sequence>MGTELSTGGFETSHAHRPMMQPCKGFGHKMSSAVERDKGSIGFEIGKARLGVSDRGLQCTVTGAAAVERLQAIIDNHPARFAFREDFTRTDRQRDV</sequence>
<evidence type="ECO:0000313" key="2">
    <source>
        <dbReference type="EMBL" id="MCZ0961363.1"/>
    </source>
</evidence>
<dbReference type="EMBL" id="JAPTYD010000006">
    <property type="protein sequence ID" value="MCZ0961363.1"/>
    <property type="molecule type" value="Genomic_DNA"/>
</dbReference>